<dbReference type="InterPro" id="IPR005094">
    <property type="entry name" value="Endonuclease_MobA/VirD2"/>
</dbReference>
<reference evidence="2" key="1">
    <citation type="submission" date="2018-12" db="EMBL/GenBank/DDBJ databases">
        <authorList>
            <person name="Will S."/>
            <person name="Neumann-Schaal M."/>
            <person name="Henke P."/>
        </authorList>
    </citation>
    <scope>NUCLEOTIDE SEQUENCE</scope>
    <source>
        <strain evidence="2">PCC 7102</strain>
    </source>
</reference>
<protein>
    <recommendedName>
        <fullName evidence="1">MobA/VirD2-like nuclease domain-containing protein</fullName>
    </recommendedName>
</protein>
<gene>
    <name evidence="2" type="ORF">DSM106972_049660</name>
</gene>
<reference evidence="2" key="2">
    <citation type="journal article" date="2019" name="Genome Biol. Evol.">
        <title>Day and night: Metabolic profiles and evolutionary relationships of six axenic non-marine cyanobacteria.</title>
        <authorList>
            <person name="Will S.E."/>
            <person name="Henke P."/>
            <person name="Boedeker C."/>
            <person name="Huang S."/>
            <person name="Brinkmann H."/>
            <person name="Rohde M."/>
            <person name="Jarek M."/>
            <person name="Friedl T."/>
            <person name="Seufert S."/>
            <person name="Schumacher M."/>
            <person name="Overmann J."/>
            <person name="Neumann-Schaal M."/>
            <person name="Petersen J."/>
        </authorList>
    </citation>
    <scope>NUCLEOTIDE SEQUENCE [LARGE SCALE GENOMIC DNA]</scope>
    <source>
        <strain evidence="2">PCC 7102</strain>
    </source>
</reference>
<feature type="domain" description="MobA/VirD2-like nuclease" evidence="1">
    <location>
        <begin position="17"/>
        <end position="142"/>
    </location>
</feature>
<sequence>MIGKVKKGKHFVGLTRYILEKEEAQLLCTNLAGETPIDFYRQLAATQQLNPRVKSPVSHISISFAQGEKPPTQQLQEIVKGAMKGMGFDKNLYFAATHDDCDHFHIHIGASRINIDGGCVSDWYDKRRLEKVLRNLESQFNLTPVPCSWEVEHAAPNCGQKRRMRREQEEFDSCLRRQQANCSALEKIQNTVEVVIKPEMTITQFVNQLELEGVETQFKVDNDGAIQGISYSVDSVAFQGSKLGRNTKACTIKGLLSRGIKIDLEQDLDAIVLCTNHKDLSDELIDKIKHHPNNLDLNTSGANNPTQTALTLESNSRRRQLELELN</sequence>
<dbReference type="RefSeq" id="WP_127083295.1">
    <property type="nucleotide sequence ID" value="NZ_RSCL01000012.1"/>
</dbReference>
<accession>A0A3S1CJR4</accession>
<name>A0A3S1CJR4_9CYAN</name>
<dbReference type="Pfam" id="PF03432">
    <property type="entry name" value="Relaxase"/>
    <property type="match status" value="1"/>
</dbReference>
<keyword evidence="3" id="KW-1185">Reference proteome</keyword>
<organism evidence="2 3">
    <name type="scientific">Dulcicalothrix desertica PCC 7102</name>
    <dbReference type="NCBI Taxonomy" id="232991"/>
    <lineage>
        <taxon>Bacteria</taxon>
        <taxon>Bacillati</taxon>
        <taxon>Cyanobacteriota</taxon>
        <taxon>Cyanophyceae</taxon>
        <taxon>Nostocales</taxon>
        <taxon>Calotrichaceae</taxon>
        <taxon>Dulcicalothrix</taxon>
    </lineage>
</organism>
<evidence type="ECO:0000313" key="3">
    <source>
        <dbReference type="Proteomes" id="UP000271624"/>
    </source>
</evidence>
<dbReference type="AlphaFoldDB" id="A0A3S1CJR4"/>
<dbReference type="EMBL" id="RSCL01000012">
    <property type="protein sequence ID" value="RUT04052.1"/>
    <property type="molecule type" value="Genomic_DNA"/>
</dbReference>
<evidence type="ECO:0000313" key="2">
    <source>
        <dbReference type="EMBL" id="RUT04052.1"/>
    </source>
</evidence>
<dbReference type="OrthoDB" id="423968at2"/>
<evidence type="ECO:0000259" key="1">
    <source>
        <dbReference type="Pfam" id="PF03432"/>
    </source>
</evidence>
<proteinExistence type="predicted"/>
<dbReference type="Proteomes" id="UP000271624">
    <property type="component" value="Unassembled WGS sequence"/>
</dbReference>
<comment type="caution">
    <text evidence="2">The sequence shown here is derived from an EMBL/GenBank/DDBJ whole genome shotgun (WGS) entry which is preliminary data.</text>
</comment>